<proteinExistence type="predicted"/>
<dbReference type="RefSeq" id="WP_181740633.1">
    <property type="nucleotide sequence ID" value="NZ_JACEOL010000034.1"/>
</dbReference>
<dbReference type="CDD" id="cd07725">
    <property type="entry name" value="TTHA1429-like_MBL-fold"/>
    <property type="match status" value="1"/>
</dbReference>
<dbReference type="EMBL" id="JACEOL010000034">
    <property type="protein sequence ID" value="MBA4602762.1"/>
    <property type="molecule type" value="Genomic_DNA"/>
</dbReference>
<evidence type="ECO:0000313" key="3">
    <source>
        <dbReference type="Proteomes" id="UP000538292"/>
    </source>
</evidence>
<evidence type="ECO:0000313" key="2">
    <source>
        <dbReference type="EMBL" id="MBA4602762.1"/>
    </source>
</evidence>
<keyword evidence="3" id="KW-1185">Reference proteome</keyword>
<dbReference type="InterPro" id="IPR001279">
    <property type="entry name" value="Metallo-B-lactamas"/>
</dbReference>
<dbReference type="SMART" id="SM00849">
    <property type="entry name" value="Lactamase_B"/>
    <property type="match status" value="1"/>
</dbReference>
<dbReference type="Gene3D" id="1.10.10.10">
    <property type="entry name" value="Winged helix-like DNA-binding domain superfamily/Winged helix DNA-binding domain"/>
    <property type="match status" value="1"/>
</dbReference>
<dbReference type="InterPro" id="IPR036388">
    <property type="entry name" value="WH-like_DNA-bd_sf"/>
</dbReference>
<dbReference type="Gene3D" id="3.60.15.10">
    <property type="entry name" value="Ribonuclease Z/Hydroxyacylglutathione hydrolase-like"/>
    <property type="match status" value="1"/>
</dbReference>
<accession>A0A7W1XTC5</accession>
<keyword evidence="2" id="KW-0378">Hydrolase</keyword>
<dbReference type="InterPro" id="IPR036866">
    <property type="entry name" value="RibonucZ/Hydroxyglut_hydro"/>
</dbReference>
<sequence length="321" mass="37567">MKQWKDIITVPLPLPFALKIINAYLIKGETGYTIIDTGLHCEADLTVWEQAQEEFEWSWQDVEKIVLTHYHPDHYGLAGLLQEKTGAPVFMSRTDYEQAQMFFARESDMPETMANYFSRHGLPAEWAVQIPEHLRSFHNWVEPHPTPAFLEGGQKIRFGNYEYDIYHTPGHADGHLCFHEPKRKILISGDFLLPKITPNISLWPNCNQNPLSVYLETLNKMKNMTVECVFPSHGPMFTCYQERIEQLFKHHHERLGKIKNFIQEKRRVTAYDVCMELFGKGLTIHNLRFAMSETMAHLEFLRQNEEAGCQFANGQYWYELI</sequence>
<dbReference type="SUPFAM" id="SSF56281">
    <property type="entry name" value="Metallo-hydrolase/oxidoreductase"/>
    <property type="match status" value="1"/>
</dbReference>
<gene>
    <name evidence="2" type="ORF">H2C83_10640</name>
</gene>
<dbReference type="GO" id="GO:0016787">
    <property type="term" value="F:hydrolase activity"/>
    <property type="evidence" value="ECO:0007669"/>
    <property type="project" value="UniProtKB-KW"/>
</dbReference>
<dbReference type="Pfam" id="PF00753">
    <property type="entry name" value="Lactamase_B"/>
    <property type="match status" value="1"/>
</dbReference>
<dbReference type="PANTHER" id="PTHR23131:SF4">
    <property type="entry name" value="METALLO-BETA-LACTAMASE SUPERFAMILY POTEIN"/>
    <property type="match status" value="1"/>
</dbReference>
<dbReference type="Pfam" id="PF21221">
    <property type="entry name" value="B_lactamase-like_C"/>
    <property type="match status" value="1"/>
</dbReference>
<dbReference type="InterPro" id="IPR048933">
    <property type="entry name" value="B_lactamase-like_C"/>
</dbReference>
<reference evidence="2 3" key="1">
    <citation type="submission" date="2020-07" db="EMBL/GenBank/DDBJ databases">
        <title>Thermoactinomyces phylogeny.</title>
        <authorList>
            <person name="Dunlap C."/>
        </authorList>
    </citation>
    <scope>NUCLEOTIDE SEQUENCE [LARGE SCALE GENOMIC DNA]</scope>
    <source>
        <strain evidence="2 3">AMNI-1</strain>
    </source>
</reference>
<organism evidence="2 3">
    <name type="scientific">Thermoactinomyces mirandus</name>
    <dbReference type="NCBI Taxonomy" id="2756294"/>
    <lineage>
        <taxon>Bacteria</taxon>
        <taxon>Bacillati</taxon>
        <taxon>Bacillota</taxon>
        <taxon>Bacilli</taxon>
        <taxon>Bacillales</taxon>
        <taxon>Thermoactinomycetaceae</taxon>
        <taxon>Thermoactinomyces</taxon>
    </lineage>
</organism>
<feature type="domain" description="Metallo-beta-lactamase" evidence="1">
    <location>
        <begin position="20"/>
        <end position="233"/>
    </location>
</feature>
<name>A0A7W1XTC5_9BACL</name>
<dbReference type="AlphaFoldDB" id="A0A7W1XTC5"/>
<protein>
    <submittedName>
        <fullName evidence="2">MBL fold metallo-hydrolase</fullName>
    </submittedName>
</protein>
<evidence type="ECO:0000259" key="1">
    <source>
        <dbReference type="SMART" id="SM00849"/>
    </source>
</evidence>
<dbReference type="PANTHER" id="PTHR23131">
    <property type="entry name" value="ENDORIBONUCLEASE LACTB2"/>
    <property type="match status" value="1"/>
</dbReference>
<dbReference type="Proteomes" id="UP000538292">
    <property type="component" value="Unassembled WGS sequence"/>
</dbReference>
<dbReference type="InterPro" id="IPR050662">
    <property type="entry name" value="Sec-metab_biosynth-thioest"/>
</dbReference>
<comment type="caution">
    <text evidence="2">The sequence shown here is derived from an EMBL/GenBank/DDBJ whole genome shotgun (WGS) entry which is preliminary data.</text>
</comment>